<dbReference type="RefSeq" id="XP_041164233.1">
    <property type="nucleotide sequence ID" value="XM_041299739.1"/>
</dbReference>
<dbReference type="AlphaFoldDB" id="A0A9P7DQ57"/>
<evidence type="ECO:0000313" key="2">
    <source>
        <dbReference type="EMBL" id="KAG1800247.1"/>
    </source>
</evidence>
<proteinExistence type="predicted"/>
<dbReference type="GeneID" id="64593503"/>
<protein>
    <submittedName>
        <fullName evidence="2">Uncharacterized protein</fullName>
    </submittedName>
</protein>
<evidence type="ECO:0000256" key="1">
    <source>
        <dbReference type="SAM" id="MobiDB-lite"/>
    </source>
</evidence>
<reference evidence="2" key="1">
    <citation type="journal article" date="2020" name="New Phytol.">
        <title>Comparative genomics reveals dynamic genome evolution in host specialist ectomycorrhizal fungi.</title>
        <authorList>
            <person name="Lofgren L.A."/>
            <person name="Nguyen N.H."/>
            <person name="Vilgalys R."/>
            <person name="Ruytinx J."/>
            <person name="Liao H.L."/>
            <person name="Branco S."/>
            <person name="Kuo A."/>
            <person name="LaButti K."/>
            <person name="Lipzen A."/>
            <person name="Andreopoulos W."/>
            <person name="Pangilinan J."/>
            <person name="Riley R."/>
            <person name="Hundley H."/>
            <person name="Na H."/>
            <person name="Barry K."/>
            <person name="Grigoriev I.V."/>
            <person name="Stajich J.E."/>
            <person name="Kennedy P.G."/>
        </authorList>
    </citation>
    <scope>NUCLEOTIDE SEQUENCE</scope>
    <source>
        <strain evidence="2">S12</strain>
    </source>
</reference>
<evidence type="ECO:0000313" key="3">
    <source>
        <dbReference type="Proteomes" id="UP000719766"/>
    </source>
</evidence>
<gene>
    <name evidence="2" type="ORF">HD556DRAFT_1305034</name>
</gene>
<keyword evidence="3" id="KW-1185">Reference proteome</keyword>
<feature type="region of interest" description="Disordered" evidence="1">
    <location>
        <begin position="76"/>
        <end position="96"/>
    </location>
</feature>
<sequence>MFQGVLDKERMIFAEFSEELQISNDLLLLRGRKVDNISDVKTDPCAPNGDIYDRTGHREDKTQCASGCLVKIKGAPEVSEDGPTSRNEGPRLRKASEELLVNSKDSKREIWWYNYTKPIGRTKRQQDVKWQWSGQKIILNEQKIDCVKYDYPKHFDVCAPKT</sequence>
<dbReference type="EMBL" id="JABBWE010000009">
    <property type="protein sequence ID" value="KAG1800247.1"/>
    <property type="molecule type" value="Genomic_DNA"/>
</dbReference>
<accession>A0A9P7DQ57</accession>
<name>A0A9P7DQ57_9AGAM</name>
<dbReference type="Proteomes" id="UP000719766">
    <property type="component" value="Unassembled WGS sequence"/>
</dbReference>
<organism evidence="2 3">
    <name type="scientific">Suillus plorans</name>
    <dbReference type="NCBI Taxonomy" id="116603"/>
    <lineage>
        <taxon>Eukaryota</taxon>
        <taxon>Fungi</taxon>
        <taxon>Dikarya</taxon>
        <taxon>Basidiomycota</taxon>
        <taxon>Agaricomycotina</taxon>
        <taxon>Agaricomycetes</taxon>
        <taxon>Agaricomycetidae</taxon>
        <taxon>Boletales</taxon>
        <taxon>Suillineae</taxon>
        <taxon>Suillaceae</taxon>
        <taxon>Suillus</taxon>
    </lineage>
</organism>
<comment type="caution">
    <text evidence="2">The sequence shown here is derived from an EMBL/GenBank/DDBJ whole genome shotgun (WGS) entry which is preliminary data.</text>
</comment>